<evidence type="ECO:0000313" key="3">
    <source>
        <dbReference type="Proteomes" id="UP001651158"/>
    </source>
</evidence>
<reference evidence="2 3" key="1">
    <citation type="journal article" date="2022" name="Front. Cell. Infect. Microbiol.">
        <title>The Genomes of Two Strains of Taenia crassiceps the Animal Model for the Study of Human Cysticercosis.</title>
        <authorList>
            <person name="Bobes R.J."/>
            <person name="Estrada K."/>
            <person name="Rios-Valencia D.G."/>
            <person name="Calderon-Gallegos A."/>
            <person name="de la Torre P."/>
            <person name="Carrero J.C."/>
            <person name="Sanchez-Flores A."/>
            <person name="Laclette J.P."/>
        </authorList>
    </citation>
    <scope>NUCLEOTIDE SEQUENCE [LARGE SCALE GENOMIC DNA]</scope>
    <source>
        <strain evidence="2">WFUcys</strain>
    </source>
</reference>
<organism evidence="2 3">
    <name type="scientific">Taenia crassiceps</name>
    <dbReference type="NCBI Taxonomy" id="6207"/>
    <lineage>
        <taxon>Eukaryota</taxon>
        <taxon>Metazoa</taxon>
        <taxon>Spiralia</taxon>
        <taxon>Lophotrochozoa</taxon>
        <taxon>Platyhelminthes</taxon>
        <taxon>Cestoda</taxon>
        <taxon>Eucestoda</taxon>
        <taxon>Cyclophyllidea</taxon>
        <taxon>Taeniidae</taxon>
        <taxon>Taenia</taxon>
    </lineage>
</organism>
<keyword evidence="3" id="KW-1185">Reference proteome</keyword>
<evidence type="ECO:0000313" key="2">
    <source>
        <dbReference type="EMBL" id="KAL5110128.1"/>
    </source>
</evidence>
<sequence length="167" mass="19050">MPAILGTEQNPKAQYGSKGWAKNKCTRVRTGSALLAQFMSNLPVDIRCDVCESAPWKYKCSSCLLKHVCTHLHKDTIDEQPKTEIPLVPLDLGDDCSDYIPTRLLEKLRGSERLMELLSNRHLRNYLAHLDSSRHPAKSIEKAMKEPLFVEFADECLRLINQEEARE</sequence>
<dbReference type="Pfam" id="PF21373">
    <property type="entry name" value="ZNHIT3_C"/>
    <property type="match status" value="1"/>
</dbReference>
<feature type="domain" description="Zinc finger HIT" evidence="1">
    <location>
        <begin position="105"/>
        <end position="160"/>
    </location>
</feature>
<dbReference type="EMBL" id="JAKROA010000002">
    <property type="protein sequence ID" value="KAL5110128.1"/>
    <property type="molecule type" value="Genomic_DNA"/>
</dbReference>
<comment type="caution">
    <text evidence="2">The sequence shown here is derived from an EMBL/GenBank/DDBJ whole genome shotgun (WGS) entry which is preliminary data.</text>
</comment>
<dbReference type="InterPro" id="IPR048371">
    <property type="entry name" value="ZNHIT3_C"/>
</dbReference>
<proteinExistence type="predicted"/>
<accession>A0ABR4QKN2</accession>
<protein>
    <submittedName>
        <fullName evidence="2">Zinc finger HIT domain-containing protein 3</fullName>
    </submittedName>
</protein>
<evidence type="ECO:0000259" key="1">
    <source>
        <dbReference type="Pfam" id="PF21373"/>
    </source>
</evidence>
<dbReference type="Proteomes" id="UP001651158">
    <property type="component" value="Unassembled WGS sequence"/>
</dbReference>
<gene>
    <name evidence="2" type="ORF">TcWFU_003657</name>
</gene>
<name>A0ABR4QKN2_9CEST</name>